<keyword evidence="4" id="KW-1003">Cell membrane</keyword>
<feature type="transmembrane region" description="Helical" evidence="8">
    <location>
        <begin position="339"/>
        <end position="362"/>
    </location>
</feature>
<dbReference type="PANTHER" id="PTHR42893">
    <property type="entry name" value="PROTEIN DETOXIFICATION 44, CHLOROPLASTIC-RELATED"/>
    <property type="match status" value="1"/>
</dbReference>
<evidence type="ECO:0000256" key="2">
    <source>
        <dbReference type="ARBA" id="ARBA00010199"/>
    </source>
</evidence>
<protein>
    <submittedName>
        <fullName evidence="9">MATE family efflux transporter</fullName>
    </submittedName>
</protein>
<feature type="transmembrane region" description="Helical" evidence="8">
    <location>
        <begin position="183"/>
        <end position="204"/>
    </location>
</feature>
<keyword evidence="6 8" id="KW-1133">Transmembrane helix</keyword>
<feature type="transmembrane region" description="Helical" evidence="8">
    <location>
        <begin position="374"/>
        <end position="394"/>
    </location>
</feature>
<dbReference type="InterPro" id="IPR044644">
    <property type="entry name" value="DinF-like"/>
</dbReference>
<evidence type="ECO:0000256" key="1">
    <source>
        <dbReference type="ARBA" id="ARBA00004651"/>
    </source>
</evidence>
<proteinExistence type="inferred from homology"/>
<dbReference type="NCBIfam" id="TIGR00797">
    <property type="entry name" value="matE"/>
    <property type="match status" value="1"/>
</dbReference>
<sequence length="445" mass="46218">MRAVDRDILRLALPALGALAAEPIFLLADTAMVGHLGKDALASLALAGVVVQTVLGLMIFLAYATTPRVARFVGAGDLKRAVSAGFDGMWLALVVSVVLVAAGLPLLGPVLRMFDPSPEVFAGALSYVTVSWWGLPFMLIVIAATGLLRGMQDTVTPLVVAAGGFGLNIGLNAVFIYGMGLGVAGSAWGSVLAHVAMCSVYLVFAGRAARRHNASLAPDWSGVLSAAATSGWLLIRSASLRAALIVLVSVASVMGTVSLAAVQIAQTLFNSLALVLDSLAIAGQAMIGLYVGKRDTQKVHTVKTRLIVWGVGFGVVVGVVLAVMSPFVGRVFTSSPEVVSTVAVLVLILALSMPLAGYVFTLDGILLGASDARYLALAQFGAAAGFALLVWVAMGMSFTISALWACFCFGFMAFRAVGLGARMRGEGWIRRARAVAVLDAKQKEH</sequence>
<dbReference type="EMBL" id="PNHK01000001">
    <property type="protein sequence ID" value="PMD06639.1"/>
    <property type="molecule type" value="Genomic_DNA"/>
</dbReference>
<dbReference type="InterPro" id="IPR002528">
    <property type="entry name" value="MATE_fam"/>
</dbReference>
<reference evidence="9 10" key="1">
    <citation type="submission" date="2017-09" db="EMBL/GenBank/DDBJ databases">
        <title>Bacterial strain isolated from the female urinary microbiota.</title>
        <authorList>
            <person name="Thomas-White K."/>
            <person name="Kumar N."/>
            <person name="Forster S."/>
            <person name="Putonti C."/>
            <person name="Lawley T."/>
            <person name="Wolfe A.J."/>
        </authorList>
    </citation>
    <scope>NUCLEOTIDE SEQUENCE [LARGE SCALE GENOMIC DNA]</scope>
    <source>
        <strain evidence="9 10">UMB1301</strain>
    </source>
</reference>
<dbReference type="PANTHER" id="PTHR42893:SF46">
    <property type="entry name" value="PROTEIN DETOXIFICATION 44, CHLOROPLASTIC"/>
    <property type="match status" value="1"/>
</dbReference>
<dbReference type="RefSeq" id="WP_102238281.1">
    <property type="nucleotide sequence ID" value="NZ_PNHK01000001.1"/>
</dbReference>
<evidence type="ECO:0000256" key="4">
    <source>
        <dbReference type="ARBA" id="ARBA00022475"/>
    </source>
</evidence>
<feature type="transmembrane region" description="Helical" evidence="8">
    <location>
        <begin position="44"/>
        <end position="63"/>
    </location>
</feature>
<dbReference type="InterPro" id="IPR048279">
    <property type="entry name" value="MdtK-like"/>
</dbReference>
<dbReference type="AlphaFoldDB" id="A0A2N6VRC5"/>
<feature type="transmembrane region" description="Helical" evidence="8">
    <location>
        <begin position="304"/>
        <end position="327"/>
    </location>
</feature>
<comment type="caution">
    <text evidence="9">The sequence shown here is derived from an EMBL/GenBank/DDBJ whole genome shotgun (WGS) entry which is preliminary data.</text>
</comment>
<name>A0A2N6VRC5_9MICO</name>
<dbReference type="Proteomes" id="UP000235598">
    <property type="component" value="Unassembled WGS sequence"/>
</dbReference>
<evidence type="ECO:0000313" key="9">
    <source>
        <dbReference type="EMBL" id="PMD06639.1"/>
    </source>
</evidence>
<keyword evidence="3" id="KW-0813">Transport</keyword>
<accession>A0A2N6VRC5</accession>
<feature type="transmembrane region" description="Helical" evidence="8">
    <location>
        <begin position="400"/>
        <end position="421"/>
    </location>
</feature>
<comment type="subcellular location">
    <subcellularLocation>
        <location evidence="1">Cell membrane</location>
        <topology evidence="1">Multi-pass membrane protein</topology>
    </subcellularLocation>
</comment>
<feature type="transmembrane region" description="Helical" evidence="8">
    <location>
        <begin position="124"/>
        <end position="148"/>
    </location>
</feature>
<dbReference type="OrthoDB" id="5242355at2"/>
<keyword evidence="5 8" id="KW-0812">Transmembrane</keyword>
<gene>
    <name evidence="9" type="ORF">CJ199_04615</name>
</gene>
<dbReference type="PIRSF" id="PIRSF006603">
    <property type="entry name" value="DinF"/>
    <property type="match status" value="1"/>
</dbReference>
<organism evidence="9 10">
    <name type="scientific">Brevibacterium paucivorans</name>
    <dbReference type="NCBI Taxonomy" id="170994"/>
    <lineage>
        <taxon>Bacteria</taxon>
        <taxon>Bacillati</taxon>
        <taxon>Actinomycetota</taxon>
        <taxon>Actinomycetes</taxon>
        <taxon>Micrococcales</taxon>
        <taxon>Brevibacteriaceae</taxon>
        <taxon>Brevibacterium</taxon>
    </lineage>
</organism>
<feature type="transmembrane region" description="Helical" evidence="8">
    <location>
        <begin position="155"/>
        <end position="177"/>
    </location>
</feature>
<evidence type="ECO:0000256" key="5">
    <source>
        <dbReference type="ARBA" id="ARBA00022692"/>
    </source>
</evidence>
<evidence type="ECO:0000313" key="10">
    <source>
        <dbReference type="Proteomes" id="UP000235598"/>
    </source>
</evidence>
<dbReference type="Pfam" id="PF01554">
    <property type="entry name" value="MatE"/>
    <property type="match status" value="2"/>
</dbReference>
<keyword evidence="7 8" id="KW-0472">Membrane</keyword>
<comment type="similarity">
    <text evidence="2">Belongs to the multi antimicrobial extrusion (MATE) (TC 2.A.66.1) family.</text>
</comment>
<dbReference type="GO" id="GO:0015297">
    <property type="term" value="F:antiporter activity"/>
    <property type="evidence" value="ECO:0007669"/>
    <property type="project" value="InterPro"/>
</dbReference>
<dbReference type="GO" id="GO:0005886">
    <property type="term" value="C:plasma membrane"/>
    <property type="evidence" value="ECO:0007669"/>
    <property type="project" value="UniProtKB-SubCell"/>
</dbReference>
<evidence type="ECO:0000256" key="7">
    <source>
        <dbReference type="ARBA" id="ARBA00023136"/>
    </source>
</evidence>
<evidence type="ECO:0000256" key="3">
    <source>
        <dbReference type="ARBA" id="ARBA00022448"/>
    </source>
</evidence>
<feature type="transmembrane region" description="Helical" evidence="8">
    <location>
        <begin position="84"/>
        <end position="104"/>
    </location>
</feature>
<dbReference type="GO" id="GO:0042910">
    <property type="term" value="F:xenobiotic transmembrane transporter activity"/>
    <property type="evidence" value="ECO:0007669"/>
    <property type="project" value="InterPro"/>
</dbReference>
<evidence type="ECO:0000256" key="8">
    <source>
        <dbReference type="SAM" id="Phobius"/>
    </source>
</evidence>
<evidence type="ECO:0000256" key="6">
    <source>
        <dbReference type="ARBA" id="ARBA00022989"/>
    </source>
</evidence>
<feature type="transmembrane region" description="Helical" evidence="8">
    <location>
        <begin position="271"/>
        <end position="292"/>
    </location>
</feature>
<feature type="transmembrane region" description="Helical" evidence="8">
    <location>
        <begin position="242"/>
        <end position="265"/>
    </location>
</feature>